<keyword evidence="9 12" id="KW-1133">Transmembrane helix</keyword>
<evidence type="ECO:0000256" key="8">
    <source>
        <dbReference type="ARBA" id="ARBA00022737"/>
    </source>
</evidence>
<evidence type="ECO:0000256" key="4">
    <source>
        <dbReference type="ARBA" id="ARBA00022614"/>
    </source>
</evidence>
<evidence type="ECO:0000256" key="6">
    <source>
        <dbReference type="ARBA" id="ARBA00022692"/>
    </source>
</evidence>
<keyword evidence="3" id="KW-1003">Cell membrane</keyword>
<name>A0A835AGT3_9POAL</name>
<evidence type="ECO:0000256" key="11">
    <source>
        <dbReference type="ARBA" id="ARBA00023180"/>
    </source>
</evidence>
<dbReference type="InterPro" id="IPR046956">
    <property type="entry name" value="RLP23-like"/>
</dbReference>
<accession>A0A835AGT3</accession>
<keyword evidence="6 12" id="KW-0812">Transmembrane</keyword>
<dbReference type="PANTHER" id="PTHR48063:SF108">
    <property type="entry name" value="LEUCINE-RICH REPEAT-CONTAINING N-TERMINAL PLANT-TYPE DOMAIN-CONTAINING PROTEIN"/>
    <property type="match status" value="1"/>
</dbReference>
<dbReference type="PANTHER" id="PTHR48063">
    <property type="entry name" value="LRR RECEPTOR-LIKE KINASE"/>
    <property type="match status" value="1"/>
</dbReference>
<dbReference type="FunFam" id="3.80.10.10:FF:000095">
    <property type="entry name" value="LRR receptor-like serine/threonine-protein kinase GSO1"/>
    <property type="match status" value="1"/>
</dbReference>
<reference evidence="13" key="1">
    <citation type="submission" date="2020-07" db="EMBL/GenBank/DDBJ databases">
        <title>Genome sequence and genetic diversity analysis of an under-domesticated orphan crop, white fonio (Digitaria exilis).</title>
        <authorList>
            <person name="Bennetzen J.L."/>
            <person name="Chen S."/>
            <person name="Ma X."/>
            <person name="Wang X."/>
            <person name="Yssel A.E.J."/>
            <person name="Chaluvadi S.R."/>
            <person name="Johnson M."/>
            <person name="Gangashetty P."/>
            <person name="Hamidou F."/>
            <person name="Sanogo M.D."/>
            <person name="Zwaenepoel A."/>
            <person name="Wallace J."/>
            <person name="Van De Peer Y."/>
            <person name="Van Deynze A."/>
        </authorList>
    </citation>
    <scope>NUCLEOTIDE SEQUENCE</scope>
    <source>
        <tissue evidence="13">Leaves</tissue>
    </source>
</reference>
<evidence type="ECO:0000256" key="2">
    <source>
        <dbReference type="ARBA" id="ARBA00009592"/>
    </source>
</evidence>
<evidence type="ECO:0000256" key="5">
    <source>
        <dbReference type="ARBA" id="ARBA00022626"/>
    </source>
</evidence>
<evidence type="ECO:0000256" key="3">
    <source>
        <dbReference type="ARBA" id="ARBA00022475"/>
    </source>
</evidence>
<dbReference type="Proteomes" id="UP000636709">
    <property type="component" value="Unassembled WGS sequence"/>
</dbReference>
<comment type="similarity">
    <text evidence="2">Belongs to the RLP family.</text>
</comment>
<dbReference type="AlphaFoldDB" id="A0A835AGT3"/>
<dbReference type="PRINTS" id="PR00019">
    <property type="entry name" value="LEURICHRPT"/>
</dbReference>
<organism evidence="13 14">
    <name type="scientific">Digitaria exilis</name>
    <dbReference type="NCBI Taxonomy" id="1010633"/>
    <lineage>
        <taxon>Eukaryota</taxon>
        <taxon>Viridiplantae</taxon>
        <taxon>Streptophyta</taxon>
        <taxon>Embryophyta</taxon>
        <taxon>Tracheophyta</taxon>
        <taxon>Spermatophyta</taxon>
        <taxon>Magnoliopsida</taxon>
        <taxon>Liliopsida</taxon>
        <taxon>Poales</taxon>
        <taxon>Poaceae</taxon>
        <taxon>PACMAD clade</taxon>
        <taxon>Panicoideae</taxon>
        <taxon>Panicodae</taxon>
        <taxon>Paniceae</taxon>
        <taxon>Anthephorinae</taxon>
        <taxon>Digitaria</taxon>
    </lineage>
</organism>
<evidence type="ECO:0000313" key="13">
    <source>
        <dbReference type="EMBL" id="KAF8661978.1"/>
    </source>
</evidence>
<dbReference type="OrthoDB" id="786385at2759"/>
<protein>
    <submittedName>
        <fullName evidence="13">Uncharacterized protein</fullName>
    </submittedName>
</protein>
<keyword evidence="5" id="KW-1070">Brassinosteroid signaling pathway</keyword>
<comment type="subcellular location">
    <subcellularLocation>
        <location evidence="1">Cell membrane</location>
        <topology evidence="1">Single-pass type I membrane protein</topology>
    </subcellularLocation>
</comment>
<gene>
    <name evidence="13" type="ORF">HU200_056592</name>
</gene>
<keyword evidence="7" id="KW-0732">Signal</keyword>
<feature type="transmembrane region" description="Helical" evidence="12">
    <location>
        <begin position="523"/>
        <end position="546"/>
    </location>
</feature>
<dbReference type="InterPro" id="IPR003591">
    <property type="entry name" value="Leu-rich_rpt_typical-subtyp"/>
</dbReference>
<proteinExistence type="inferred from homology"/>
<comment type="caution">
    <text evidence="13">The sequence shown here is derived from an EMBL/GenBank/DDBJ whole genome shotgun (WGS) entry which is preliminary data.</text>
</comment>
<keyword evidence="11" id="KW-0325">Glycoprotein</keyword>
<evidence type="ECO:0000256" key="7">
    <source>
        <dbReference type="ARBA" id="ARBA00022729"/>
    </source>
</evidence>
<keyword evidence="8" id="KW-0677">Repeat</keyword>
<keyword evidence="4" id="KW-0433">Leucine-rich repeat</keyword>
<dbReference type="Pfam" id="PF00560">
    <property type="entry name" value="LRR_1"/>
    <property type="match status" value="7"/>
</dbReference>
<keyword evidence="14" id="KW-1185">Reference proteome</keyword>
<sequence length="582" mass="64108">MERLPKCARDKLQSLSLVATSMMGNLPVWLGNLSRLEVLGVSNNHLSGTVPLGLGALTNLSMLYLDNNNLSGVITEDHLANLRNLIIIDLSYTSLKISVGSAWTPPFRLLRAELTGCQLGPGFPTLFRQQKGISYLDISNTGIADAIPSWFWEQISYASTVDMSQNQIDGELPEKIEAMTWQSSDISRNSISGPLPSKFQAPELQALVLFSNSITGSVPQSICDSRNMAILDLSNNLLVGELPRCMPTEMKISTLLLSNNSLSGEFPTLLRNNTNIAFLDLAKNNFHGNLPGWVGDLSALVIFRIRSNMFSGHIPSEITKLENLHFLDLAHNNISGMIPQSLASLIGMTSKTSARFGEFMDFEWFHDSLSVTIKGRELPYDTQLVYMVSIDLSSNNLDGNVPEEVGSLVGLINLNLSFNHLTGNIPYQIGTLQLLESLDLSHNQLSGEIPGTLSNLTSLGDLNLSYNSLTGSIPSGPQLDTLHTDDPASMYIGNPGLCGYPLPNNCTVNSPFREDNEDRSTEMYLLLGMLVGFVAGLWLVFCAFLFKKRWRITYFRLFDDLYDQVYVFVTVTLATTLKSGRT</sequence>
<dbReference type="InterPro" id="IPR032675">
    <property type="entry name" value="LRR_dom_sf"/>
</dbReference>
<dbReference type="SMART" id="SM00369">
    <property type="entry name" value="LRR_TYP"/>
    <property type="match status" value="4"/>
</dbReference>
<evidence type="ECO:0000256" key="9">
    <source>
        <dbReference type="ARBA" id="ARBA00022989"/>
    </source>
</evidence>
<dbReference type="Gene3D" id="3.80.10.10">
    <property type="entry name" value="Ribonuclease Inhibitor"/>
    <property type="match status" value="2"/>
</dbReference>
<dbReference type="SUPFAM" id="SSF52058">
    <property type="entry name" value="L domain-like"/>
    <property type="match status" value="2"/>
</dbReference>
<keyword evidence="10 12" id="KW-0472">Membrane</keyword>
<evidence type="ECO:0000256" key="12">
    <source>
        <dbReference type="SAM" id="Phobius"/>
    </source>
</evidence>
<dbReference type="FunFam" id="3.80.10.10:FF:000111">
    <property type="entry name" value="LRR receptor-like serine/threonine-protein kinase ERECTA"/>
    <property type="match status" value="1"/>
</dbReference>
<dbReference type="GO" id="GO:0005886">
    <property type="term" value="C:plasma membrane"/>
    <property type="evidence" value="ECO:0007669"/>
    <property type="project" value="UniProtKB-SubCell"/>
</dbReference>
<dbReference type="PROSITE" id="PS51450">
    <property type="entry name" value="LRR"/>
    <property type="match status" value="1"/>
</dbReference>
<dbReference type="GO" id="GO:0009742">
    <property type="term" value="P:brassinosteroid mediated signaling pathway"/>
    <property type="evidence" value="ECO:0007669"/>
    <property type="project" value="UniProtKB-KW"/>
</dbReference>
<dbReference type="InterPro" id="IPR001611">
    <property type="entry name" value="Leu-rich_rpt"/>
</dbReference>
<evidence type="ECO:0000256" key="1">
    <source>
        <dbReference type="ARBA" id="ARBA00004251"/>
    </source>
</evidence>
<evidence type="ECO:0000256" key="10">
    <source>
        <dbReference type="ARBA" id="ARBA00023136"/>
    </source>
</evidence>
<dbReference type="EMBL" id="JACEFO010002390">
    <property type="protein sequence ID" value="KAF8661978.1"/>
    <property type="molecule type" value="Genomic_DNA"/>
</dbReference>
<evidence type="ECO:0000313" key="14">
    <source>
        <dbReference type="Proteomes" id="UP000636709"/>
    </source>
</evidence>